<reference evidence="2 3" key="1">
    <citation type="submission" date="2024-02" db="EMBL/GenBank/DDBJ databases">
        <title>Discinaceae phylogenomics.</title>
        <authorList>
            <person name="Dirks A.C."/>
            <person name="James T.Y."/>
        </authorList>
    </citation>
    <scope>NUCLEOTIDE SEQUENCE [LARGE SCALE GENOMIC DNA]</scope>
    <source>
        <strain evidence="2 3">ACD0624</strain>
    </source>
</reference>
<name>A0ABR3GK23_9PEZI</name>
<protein>
    <submittedName>
        <fullName evidence="2">Uncharacterized protein</fullName>
    </submittedName>
</protein>
<dbReference type="PANTHER" id="PTHR37577">
    <property type="entry name" value="INTEGRAL MEMBRANE PROTEIN"/>
    <property type="match status" value="1"/>
</dbReference>
<dbReference type="PANTHER" id="PTHR37577:SF1">
    <property type="entry name" value="INTEGRAL MEMBRANE PROTEIN"/>
    <property type="match status" value="1"/>
</dbReference>
<keyword evidence="3" id="KW-1185">Reference proteome</keyword>
<gene>
    <name evidence="2" type="ORF">Q9L58_004742</name>
</gene>
<evidence type="ECO:0000313" key="3">
    <source>
        <dbReference type="Proteomes" id="UP001447188"/>
    </source>
</evidence>
<dbReference type="EMBL" id="JBBBZM010000053">
    <property type="protein sequence ID" value="KAL0636285.1"/>
    <property type="molecule type" value="Genomic_DNA"/>
</dbReference>
<keyword evidence="1" id="KW-0812">Transmembrane</keyword>
<feature type="transmembrane region" description="Helical" evidence="1">
    <location>
        <begin position="258"/>
        <end position="279"/>
    </location>
</feature>
<dbReference type="InterPro" id="IPR053018">
    <property type="entry name" value="Elsinochrome_Biosynth-Asso"/>
</dbReference>
<feature type="transmembrane region" description="Helical" evidence="1">
    <location>
        <begin position="168"/>
        <end position="190"/>
    </location>
</feature>
<comment type="caution">
    <text evidence="2">The sequence shown here is derived from an EMBL/GenBank/DDBJ whole genome shotgun (WGS) entry which is preliminary data.</text>
</comment>
<feature type="transmembrane region" description="Helical" evidence="1">
    <location>
        <begin position="138"/>
        <end position="156"/>
    </location>
</feature>
<evidence type="ECO:0000313" key="2">
    <source>
        <dbReference type="EMBL" id="KAL0636285.1"/>
    </source>
</evidence>
<organism evidence="2 3">
    <name type="scientific">Discina gigas</name>
    <dbReference type="NCBI Taxonomy" id="1032678"/>
    <lineage>
        <taxon>Eukaryota</taxon>
        <taxon>Fungi</taxon>
        <taxon>Dikarya</taxon>
        <taxon>Ascomycota</taxon>
        <taxon>Pezizomycotina</taxon>
        <taxon>Pezizomycetes</taxon>
        <taxon>Pezizales</taxon>
        <taxon>Discinaceae</taxon>
        <taxon>Discina</taxon>
    </lineage>
</organism>
<feature type="transmembrane region" description="Helical" evidence="1">
    <location>
        <begin position="51"/>
        <end position="74"/>
    </location>
</feature>
<feature type="transmembrane region" description="Helical" evidence="1">
    <location>
        <begin position="302"/>
        <end position="322"/>
    </location>
</feature>
<evidence type="ECO:0000256" key="1">
    <source>
        <dbReference type="SAM" id="Phobius"/>
    </source>
</evidence>
<accession>A0ABR3GK23</accession>
<proteinExistence type="predicted"/>
<feature type="transmembrane region" description="Helical" evidence="1">
    <location>
        <begin position="225"/>
        <end position="246"/>
    </location>
</feature>
<sequence length="327" mass="37852">MKWPCQFNPVCDGTVPGQIKGLPEIAGKGVMYHEKKKTVAEYNILTVEQTVYVFIILFSLTLLLTIFIVAIDIIDFIRNGWTSFERDYLSNDNTTYIRKILEAVVEDLSKLQLVTGVSILIVGFFRVCHLTVYHWNLISYMAILAAVTQTATFVVLSAEWRKYSWVRFARYFATLVMFLMLSCFIVMKYWTKGWSFVNDGDARWPALCFFRPDQRGPVTKHSEKFVWTNLEVFMVPWMGFAFASIYQELYNKLKRRTVGNMILGTLNFALPVAISVLSAKELWYSRKRFSGRHFLSDSTEDMWSFGQIVPLVLVLSTLMSLLQSWNS</sequence>
<dbReference type="Proteomes" id="UP001447188">
    <property type="component" value="Unassembled WGS sequence"/>
</dbReference>
<keyword evidence="1" id="KW-0472">Membrane</keyword>
<keyword evidence="1" id="KW-1133">Transmembrane helix</keyword>